<name>A0ABS8A8T9_9BACT</name>
<feature type="region of interest" description="Disordered" evidence="1">
    <location>
        <begin position="58"/>
        <end position="82"/>
    </location>
</feature>
<keyword evidence="4" id="KW-1185">Reference proteome</keyword>
<sequence>MAGLYGCGKEDSQQIAPAARSAREAAQAISWDEFKADVAAGKRLDDFGQYVSKTTWVASDGSPRPVRPKREPLRKASPSGATVGAKYVQPEEPCDGCGGGGGVYVVPYTFVSSENQGASVANPNGYILDMKLVTDNWSSWQFPGYIRLNSDLNKGAGGEYIYFTFTRDASAARYSEAYPLTLISILARNLGRPNVPAGHGQLWYGRNTGDDVPSVQELDLNDGAGGDYIYSYISAYSGYGAPIREVGVLSSRNASQQPPAGWEKVGVDLNKGAGGDYIYVCVKR</sequence>
<proteinExistence type="predicted"/>
<protein>
    <recommendedName>
        <fullName evidence="2">MABP domain-containing protein</fullName>
    </recommendedName>
</protein>
<dbReference type="RefSeq" id="WP_226182912.1">
    <property type="nucleotide sequence ID" value="NZ_JAJADQ010000002.1"/>
</dbReference>
<organism evidence="3 4">
    <name type="scientific">Hymenobacter nitidus</name>
    <dbReference type="NCBI Taxonomy" id="2880929"/>
    <lineage>
        <taxon>Bacteria</taxon>
        <taxon>Pseudomonadati</taxon>
        <taxon>Bacteroidota</taxon>
        <taxon>Cytophagia</taxon>
        <taxon>Cytophagales</taxon>
        <taxon>Hymenobacteraceae</taxon>
        <taxon>Hymenobacter</taxon>
    </lineage>
</organism>
<feature type="domain" description="MABP" evidence="2">
    <location>
        <begin position="240"/>
        <end position="284"/>
    </location>
</feature>
<evidence type="ECO:0000256" key="1">
    <source>
        <dbReference type="SAM" id="MobiDB-lite"/>
    </source>
</evidence>
<dbReference type="EMBL" id="JAJADQ010000002">
    <property type="protein sequence ID" value="MCB2376711.1"/>
    <property type="molecule type" value="Genomic_DNA"/>
</dbReference>
<reference evidence="3" key="1">
    <citation type="submission" date="2021-10" db="EMBL/GenBank/DDBJ databases">
        <authorList>
            <person name="Dean J.D."/>
            <person name="Kim M.K."/>
            <person name="Newey C.N."/>
            <person name="Stoker T.S."/>
            <person name="Thompson D.W."/>
            <person name="Grose J.H."/>
        </authorList>
    </citation>
    <scope>NUCLEOTIDE SEQUENCE</scope>
    <source>
        <strain evidence="3">BT635</strain>
    </source>
</reference>
<gene>
    <name evidence="3" type="ORF">LGH70_03920</name>
</gene>
<dbReference type="InterPro" id="IPR023341">
    <property type="entry name" value="MABP"/>
</dbReference>
<evidence type="ECO:0000313" key="4">
    <source>
        <dbReference type="Proteomes" id="UP001165297"/>
    </source>
</evidence>
<accession>A0ABS8A8T9</accession>
<dbReference type="Proteomes" id="UP001165297">
    <property type="component" value="Unassembled WGS sequence"/>
</dbReference>
<comment type="caution">
    <text evidence="3">The sequence shown here is derived from an EMBL/GenBank/DDBJ whole genome shotgun (WGS) entry which is preliminary data.</text>
</comment>
<dbReference type="Gene3D" id="2.100.10.50">
    <property type="match status" value="1"/>
</dbReference>
<evidence type="ECO:0000259" key="2">
    <source>
        <dbReference type="PROSITE" id="PS51498"/>
    </source>
</evidence>
<dbReference type="PROSITE" id="PS51498">
    <property type="entry name" value="MABP"/>
    <property type="match status" value="1"/>
</dbReference>
<evidence type="ECO:0000313" key="3">
    <source>
        <dbReference type="EMBL" id="MCB2376711.1"/>
    </source>
</evidence>